<dbReference type="AlphaFoldDB" id="H1RY98"/>
<proteinExistence type="predicted"/>
<sequence length="69" mass="6865">MLALGFAAGLISGLPPTREDSASERVAAGASAAPEIRVALDAALSDCNDACRQSRGVAAVAALGYRPPP</sequence>
<evidence type="ECO:0000313" key="2">
    <source>
        <dbReference type="Proteomes" id="UP000005808"/>
    </source>
</evidence>
<dbReference type="PATRIC" id="fig|1127483.3.peg.227"/>
<gene>
    <name evidence="1" type="ORF">OR16_01085</name>
</gene>
<evidence type="ECO:0000313" key="1">
    <source>
        <dbReference type="EMBL" id="EHP44589.1"/>
    </source>
</evidence>
<comment type="caution">
    <text evidence="1">The sequence shown here is derived from an EMBL/GenBank/DDBJ whole genome shotgun (WGS) entry which is preliminary data.</text>
</comment>
<dbReference type="EMBL" id="AHJE01000003">
    <property type="protein sequence ID" value="EHP44589.1"/>
    <property type="molecule type" value="Genomic_DNA"/>
</dbReference>
<reference evidence="1 2" key="1">
    <citation type="journal article" date="2012" name="J. Bacteriol.">
        <title>De Novo Genome Project of Cupriavidus basilensis OR16.</title>
        <authorList>
            <person name="Cserhati M."/>
            <person name="Kriszt B."/>
            <person name="Szoboszlay S."/>
            <person name="Toth A."/>
            <person name="Szabo I."/>
            <person name="Tancsics A."/>
            <person name="Nagy I."/>
            <person name="Horvath B."/>
            <person name="Nagy I."/>
            <person name="Kukolya J."/>
        </authorList>
    </citation>
    <scope>NUCLEOTIDE SEQUENCE [LARGE SCALE GENOMIC DNA]</scope>
    <source>
        <strain evidence="1 2">OR16</strain>
    </source>
</reference>
<dbReference type="Proteomes" id="UP000005808">
    <property type="component" value="Unassembled WGS sequence"/>
</dbReference>
<accession>H1RY98</accession>
<organism evidence="1 2">
    <name type="scientific">Cupriavidus basilensis OR16</name>
    <dbReference type="NCBI Taxonomy" id="1127483"/>
    <lineage>
        <taxon>Bacteria</taxon>
        <taxon>Pseudomonadati</taxon>
        <taxon>Pseudomonadota</taxon>
        <taxon>Betaproteobacteria</taxon>
        <taxon>Burkholderiales</taxon>
        <taxon>Burkholderiaceae</taxon>
        <taxon>Cupriavidus</taxon>
    </lineage>
</organism>
<name>H1RY98_9BURK</name>
<protein>
    <submittedName>
        <fullName evidence="1">Uncharacterized protein</fullName>
    </submittedName>
</protein>